<accession>A0A1N7GG71</accession>
<proteinExistence type="predicted"/>
<dbReference type="EMBL" id="FTNR01000012">
    <property type="protein sequence ID" value="SIS11560.1"/>
    <property type="molecule type" value="Genomic_DNA"/>
</dbReference>
<dbReference type="AlphaFoldDB" id="A0A1N7GG71"/>
<feature type="domain" description="PD(D/E)XK endonuclease" evidence="1">
    <location>
        <begin position="14"/>
        <end position="143"/>
    </location>
</feature>
<dbReference type="OrthoDB" id="350649at2157"/>
<evidence type="ECO:0000313" key="2">
    <source>
        <dbReference type="EMBL" id="SIS11560.1"/>
    </source>
</evidence>
<dbReference type="Proteomes" id="UP000185936">
    <property type="component" value="Unassembled WGS sequence"/>
</dbReference>
<name>A0A1N7GG71_9EURY</name>
<evidence type="ECO:0000259" key="1">
    <source>
        <dbReference type="Pfam" id="PF11645"/>
    </source>
</evidence>
<gene>
    <name evidence="2" type="ORF">SAMN05421752_1127</name>
</gene>
<organism evidence="2 3">
    <name type="scientific">Natronorubrum thiooxidans</name>
    <dbReference type="NCBI Taxonomy" id="308853"/>
    <lineage>
        <taxon>Archaea</taxon>
        <taxon>Methanobacteriati</taxon>
        <taxon>Methanobacteriota</taxon>
        <taxon>Stenosarchaea group</taxon>
        <taxon>Halobacteria</taxon>
        <taxon>Halobacteriales</taxon>
        <taxon>Natrialbaceae</taxon>
        <taxon>Natronorubrum</taxon>
    </lineage>
</organism>
<dbReference type="Pfam" id="PF11645">
    <property type="entry name" value="PDDEXK_5"/>
    <property type="match status" value="1"/>
</dbReference>
<evidence type="ECO:0000313" key="3">
    <source>
        <dbReference type="Proteomes" id="UP000185936"/>
    </source>
</evidence>
<dbReference type="RefSeq" id="WP_076610042.1">
    <property type="nucleotide sequence ID" value="NZ_FTNR01000012.1"/>
</dbReference>
<dbReference type="InterPro" id="IPR021671">
    <property type="entry name" value="PD(D/E)XK_Endonuc"/>
</dbReference>
<reference evidence="3" key="1">
    <citation type="submission" date="2017-01" db="EMBL/GenBank/DDBJ databases">
        <authorList>
            <person name="Varghese N."/>
            <person name="Submissions S."/>
        </authorList>
    </citation>
    <scope>NUCLEOTIDE SEQUENCE [LARGE SCALE GENOMIC DNA]</scope>
    <source>
        <strain evidence="3">type strain: HArc-</strain>
    </source>
</reference>
<dbReference type="InterPro" id="IPR011856">
    <property type="entry name" value="tRNA_endonuc-like_dom_sf"/>
</dbReference>
<keyword evidence="3" id="KW-1185">Reference proteome</keyword>
<dbReference type="GO" id="GO:0003676">
    <property type="term" value="F:nucleic acid binding"/>
    <property type="evidence" value="ECO:0007669"/>
    <property type="project" value="InterPro"/>
</dbReference>
<dbReference type="Gene3D" id="3.40.1350.10">
    <property type="match status" value="1"/>
</dbReference>
<sequence>MVDRTACYEELQEPQKRGQATEAIIQSAFVLRDIPVLVPTYSTEPYDLVVEVGGRFYRIECKTAYRKREGTVAFETVSSQPARDGSDRCGYDGPAAYFAVYDPINDNRYLIPVSESTRDTMELRFRESTTDHRVGIDRAGEYLLDNRLEELRRP</sequence>
<protein>
    <recommendedName>
        <fullName evidence="1">PD(D/E)XK endonuclease domain-containing protein</fullName>
    </recommendedName>
</protein>